<dbReference type="EMBL" id="JAUEPH010000004">
    <property type="protein sequence ID" value="MDN3204466.1"/>
    <property type="molecule type" value="Genomic_DNA"/>
</dbReference>
<dbReference type="Proteomes" id="UP001171916">
    <property type="component" value="Unassembled WGS sequence"/>
</dbReference>
<dbReference type="InterPro" id="IPR018713">
    <property type="entry name" value="MPAB/Lcp_cat_dom"/>
</dbReference>
<dbReference type="Pfam" id="PF09995">
    <property type="entry name" value="MPAB_Lcp_cat"/>
    <property type="match status" value="1"/>
</dbReference>
<protein>
    <submittedName>
        <fullName evidence="2">Oxygenase MpaB family protein</fullName>
        <ecNumber evidence="2">1.-.-.-</ecNumber>
    </submittedName>
</protein>
<sequence length="360" mass="40929">MNKLRLYTDDNLNSLRKRQDVLADPVAGILVNRPDLCEQINSWQVIPEVYPSDLPSDVAAYFDFFKAKEAKAPLETLQKGQEFFSQKGDLYLAMLGFYSLPYCYAFADGAQVLIRSKRIIENIGERLGETGSFLLSLFKSGAFYENSEAYLVCAKVRLVHAFSRYFIKIHSKDWNEDLGEPINQEDLIGTNLAFSLMVLRGMRKLNQEASPIETIQILNYWSWIGDLLGLNIGYWPETPKESFELEKLIRKRHLKFSEAGERLTRALISFYQETIPEPLLAKEAESIISFFIGEEASKAVGIKQRISIDGNILGLFLKIMGLRSFGAGKSYKGIESEFKKNQIEQFGTVLQVSLPVIMRS</sequence>
<keyword evidence="3" id="KW-1185">Reference proteome</keyword>
<dbReference type="PANTHER" id="PTHR37539:SF1">
    <property type="entry name" value="ER-BOUND OXYGENASE MPAB_MPAB'_RUBBER OXYGENASE CATALYTIC DOMAIN-CONTAINING PROTEIN"/>
    <property type="match status" value="1"/>
</dbReference>
<reference evidence="2" key="1">
    <citation type="submission" date="2023-06" db="EMBL/GenBank/DDBJ databases">
        <title>Robiginitalea aurantiacus sp. nov. and Algoriphagus sediminis sp. nov., isolated from coastal sediment.</title>
        <authorList>
            <person name="Zhou Z.Y."/>
            <person name="An J."/>
            <person name="Jia Y.W."/>
            <person name="Du Z.J."/>
        </authorList>
    </citation>
    <scope>NUCLEOTIDE SEQUENCE</scope>
    <source>
        <strain evidence="2">C2-7</strain>
    </source>
</reference>
<dbReference type="InterPro" id="IPR037473">
    <property type="entry name" value="Lcp-like"/>
</dbReference>
<proteinExistence type="predicted"/>
<dbReference type="RefSeq" id="WP_290000041.1">
    <property type="nucleotide sequence ID" value="NZ_JAUEPH010000004.1"/>
</dbReference>
<organism evidence="2 3">
    <name type="scientific">Algoriphagus sediminis</name>
    <dbReference type="NCBI Taxonomy" id="3057113"/>
    <lineage>
        <taxon>Bacteria</taxon>
        <taxon>Pseudomonadati</taxon>
        <taxon>Bacteroidota</taxon>
        <taxon>Cytophagia</taxon>
        <taxon>Cytophagales</taxon>
        <taxon>Cyclobacteriaceae</taxon>
        <taxon>Algoriphagus</taxon>
    </lineage>
</organism>
<name>A0ABT7YD80_9BACT</name>
<feature type="domain" description="ER-bound oxygenase mpaB/mpaB'/Rubber oxygenase catalytic" evidence="1">
    <location>
        <begin position="122"/>
        <end position="280"/>
    </location>
</feature>
<dbReference type="PANTHER" id="PTHR37539">
    <property type="entry name" value="SECRETED PROTEIN-RELATED"/>
    <property type="match status" value="1"/>
</dbReference>
<evidence type="ECO:0000259" key="1">
    <source>
        <dbReference type="Pfam" id="PF09995"/>
    </source>
</evidence>
<comment type="caution">
    <text evidence="2">The sequence shown here is derived from an EMBL/GenBank/DDBJ whole genome shotgun (WGS) entry which is preliminary data.</text>
</comment>
<accession>A0ABT7YD80</accession>
<dbReference type="GO" id="GO:0016491">
    <property type="term" value="F:oxidoreductase activity"/>
    <property type="evidence" value="ECO:0007669"/>
    <property type="project" value="UniProtKB-KW"/>
</dbReference>
<evidence type="ECO:0000313" key="3">
    <source>
        <dbReference type="Proteomes" id="UP001171916"/>
    </source>
</evidence>
<gene>
    <name evidence="2" type="ORF">QVH07_09910</name>
</gene>
<dbReference type="EC" id="1.-.-.-" evidence="2"/>
<keyword evidence="2" id="KW-0560">Oxidoreductase</keyword>
<evidence type="ECO:0000313" key="2">
    <source>
        <dbReference type="EMBL" id="MDN3204466.1"/>
    </source>
</evidence>